<feature type="signal peptide" evidence="4">
    <location>
        <begin position="1"/>
        <end position="19"/>
    </location>
</feature>
<dbReference type="PRINTS" id="PR00705">
    <property type="entry name" value="PAPAIN"/>
</dbReference>
<keyword evidence="2" id="KW-0865">Zymogen</keyword>
<accession>A0A7S1QPE4</accession>
<feature type="compositionally biased region" description="Low complexity" evidence="3">
    <location>
        <begin position="597"/>
        <end position="607"/>
    </location>
</feature>
<dbReference type="InterPro" id="IPR000169">
    <property type="entry name" value="Pept_cys_AS"/>
</dbReference>
<evidence type="ECO:0000256" key="1">
    <source>
        <dbReference type="ARBA" id="ARBA00008455"/>
    </source>
</evidence>
<gene>
    <name evidence="6" type="ORF">ACAT0790_LOCUS28741</name>
</gene>
<dbReference type="SUPFAM" id="SSF54001">
    <property type="entry name" value="Cysteine proteinases"/>
    <property type="match status" value="1"/>
</dbReference>
<dbReference type="PROSITE" id="PS00139">
    <property type="entry name" value="THIOL_PROTEASE_CYS"/>
    <property type="match status" value="1"/>
</dbReference>
<dbReference type="EMBL" id="HBGE01047680">
    <property type="protein sequence ID" value="CAD9144748.1"/>
    <property type="molecule type" value="Transcribed_RNA"/>
</dbReference>
<proteinExistence type="inferred from homology"/>
<feature type="domain" description="Peptidase C1A papain C-terminal" evidence="5">
    <location>
        <begin position="240"/>
        <end position="473"/>
    </location>
</feature>
<dbReference type="PANTHER" id="PTHR12411">
    <property type="entry name" value="CYSTEINE PROTEASE FAMILY C1-RELATED"/>
    <property type="match status" value="1"/>
</dbReference>
<dbReference type="GO" id="GO:0006508">
    <property type="term" value="P:proteolysis"/>
    <property type="evidence" value="ECO:0007669"/>
    <property type="project" value="InterPro"/>
</dbReference>
<dbReference type="InterPro" id="IPR000668">
    <property type="entry name" value="Peptidase_C1A_C"/>
</dbReference>
<protein>
    <recommendedName>
        <fullName evidence="5">Peptidase C1A papain C-terminal domain-containing protein</fullName>
    </recommendedName>
</protein>
<dbReference type="Gene3D" id="3.90.70.10">
    <property type="entry name" value="Cysteine proteinases"/>
    <property type="match status" value="1"/>
</dbReference>
<sequence length="656" mass="70972">MKFGVQYLLCLSFFAGSVAQDATCAEGDCQADEAGTPQQGSAMLQKRREELGKLKMEEESSAASLTYSSVSASQANERSRTRLLVESDLSAFGGSHYLQFDAGKSCFDNANAAFDHFVELSKIHDEMTGEELGAFKQRFIEELDYDCKHDKGLKDDLNKWQKDLRAAVEHEKPVMTKALAKVINGAGLSFRVDMKTWMLHESAKTFGERLGKKMTDDENKTMAKKTKDYYSERRKTAASAPLAFDGRTKWPACAEVIGKIHNQGQCGSCWAFGALSALDSRLCIHSNGAFSGPRAQLSRGFVSSCAKKNGCTGGLARYAYDLIAADGIVTGGTNGCKPYWGIGEGTDHFSTGQSSPPCPDSCRTGYERDFSEDRFIAPRMTQYREIWPTNAQGNIDAKVAIMQEGPISFGIYANAPFMAYSGGIFSSGCGSQPNHEVVAIGWGDGHFVGLNSWGPNWGEKGSFRVADCIVTDWTIPGNLIRATVPPLPGQGGGNFPAPTPAPPPAFAVDGDCDLTPDGCVSSANYPQFYGKSQKCTITKEFGNIQVLDFNTEHEYDVLTVNGKDYSGSEGPHGVVPTQDITWSSDSLLNAQGWKICPNPQRQQQHNPAPAPANTPATPAPTPAPTPTPTAKPTPAPTPAPQHKAPAPAPKPWWQWW</sequence>
<reference evidence="6" key="1">
    <citation type="submission" date="2021-01" db="EMBL/GenBank/DDBJ databases">
        <authorList>
            <person name="Corre E."/>
            <person name="Pelletier E."/>
            <person name="Niang G."/>
            <person name="Scheremetjew M."/>
            <person name="Finn R."/>
            <person name="Kale V."/>
            <person name="Holt S."/>
            <person name="Cochrane G."/>
            <person name="Meng A."/>
            <person name="Brown T."/>
            <person name="Cohen L."/>
        </authorList>
    </citation>
    <scope>NUCLEOTIDE SEQUENCE</scope>
    <source>
        <strain evidence="6">OF101</strain>
    </source>
</reference>
<dbReference type="InterPro" id="IPR038765">
    <property type="entry name" value="Papain-like_cys_pep_sf"/>
</dbReference>
<dbReference type="GO" id="GO:0008234">
    <property type="term" value="F:cysteine-type peptidase activity"/>
    <property type="evidence" value="ECO:0007669"/>
    <property type="project" value="InterPro"/>
</dbReference>
<comment type="similarity">
    <text evidence="1">Belongs to the peptidase C1 family.</text>
</comment>
<feature type="compositionally biased region" description="Pro residues" evidence="3">
    <location>
        <begin position="608"/>
        <end position="639"/>
    </location>
</feature>
<evidence type="ECO:0000259" key="5">
    <source>
        <dbReference type="SMART" id="SM00645"/>
    </source>
</evidence>
<evidence type="ECO:0000256" key="3">
    <source>
        <dbReference type="SAM" id="MobiDB-lite"/>
    </source>
</evidence>
<dbReference type="AlphaFoldDB" id="A0A7S1QPE4"/>
<name>A0A7S1QPE4_ALECA</name>
<keyword evidence="4" id="KW-0732">Signal</keyword>
<evidence type="ECO:0000256" key="4">
    <source>
        <dbReference type="SAM" id="SignalP"/>
    </source>
</evidence>
<dbReference type="Pfam" id="PF00112">
    <property type="entry name" value="Peptidase_C1"/>
    <property type="match status" value="1"/>
</dbReference>
<evidence type="ECO:0000313" key="6">
    <source>
        <dbReference type="EMBL" id="CAD9144748.1"/>
    </source>
</evidence>
<organism evidence="6">
    <name type="scientific">Alexandrium catenella</name>
    <name type="common">Red tide dinoflagellate</name>
    <name type="synonym">Gonyaulax catenella</name>
    <dbReference type="NCBI Taxonomy" id="2925"/>
    <lineage>
        <taxon>Eukaryota</taxon>
        <taxon>Sar</taxon>
        <taxon>Alveolata</taxon>
        <taxon>Dinophyceae</taxon>
        <taxon>Gonyaulacales</taxon>
        <taxon>Pyrocystaceae</taxon>
        <taxon>Alexandrium</taxon>
    </lineage>
</organism>
<evidence type="ECO:0000256" key="2">
    <source>
        <dbReference type="ARBA" id="ARBA00023145"/>
    </source>
</evidence>
<dbReference type="InterPro" id="IPR013128">
    <property type="entry name" value="Peptidase_C1A"/>
</dbReference>
<feature type="region of interest" description="Disordered" evidence="3">
    <location>
        <begin position="597"/>
        <end position="656"/>
    </location>
</feature>
<feature type="chain" id="PRO_5030858445" description="Peptidase C1A papain C-terminal domain-containing protein" evidence="4">
    <location>
        <begin position="20"/>
        <end position="656"/>
    </location>
</feature>
<dbReference type="SMART" id="SM00645">
    <property type="entry name" value="Pept_C1"/>
    <property type="match status" value="1"/>
</dbReference>